<proteinExistence type="predicted"/>
<organism evidence="3 4">
    <name type="scientific">Xanthomonas euroxanthea</name>
    <dbReference type="NCBI Taxonomy" id="2259622"/>
    <lineage>
        <taxon>Bacteria</taxon>
        <taxon>Pseudomonadati</taxon>
        <taxon>Pseudomonadota</taxon>
        <taxon>Gammaproteobacteria</taxon>
        <taxon>Lysobacterales</taxon>
        <taxon>Lysobacteraceae</taxon>
        <taxon>Xanthomonas</taxon>
    </lineage>
</organism>
<dbReference type="EMBL" id="LR824641">
    <property type="protein sequence ID" value="CAD0329411.1"/>
    <property type="molecule type" value="Genomic_DNA"/>
</dbReference>
<name>A0A8E4ETD9_9XANT</name>
<accession>A0A8E4ETD9</accession>
<dbReference type="AlphaFoldDB" id="A0A8E4ETD9"/>
<reference evidence="3 4" key="1">
    <citation type="submission" date="2020-07" db="EMBL/GenBank/DDBJ databases">
        <authorList>
            <person name="Teixeira M."/>
        </authorList>
    </citation>
    <scope>NUCLEOTIDE SEQUENCE [LARGE SCALE GENOMIC DNA]</scope>
    <source>
        <strain evidence="3">1</strain>
        <strain evidence="2">Xanthomonas sp. CPBF 367</strain>
    </source>
</reference>
<evidence type="ECO:0008006" key="5">
    <source>
        <dbReference type="Google" id="ProtNLM"/>
    </source>
</evidence>
<dbReference type="KEGG" id="xeu:XSP_002384"/>
<protein>
    <recommendedName>
        <fullName evidence="5">DUF3592 domain-containing protein</fullName>
    </recommendedName>
</protein>
<evidence type="ECO:0000313" key="4">
    <source>
        <dbReference type="Proteomes" id="UP000515493"/>
    </source>
</evidence>
<gene>
    <name evidence="3" type="ORF">XSP_002384</name>
</gene>
<evidence type="ECO:0000256" key="1">
    <source>
        <dbReference type="SAM" id="Phobius"/>
    </source>
</evidence>
<evidence type="ECO:0000313" key="3">
    <source>
        <dbReference type="EMBL" id="CAD1792698.1"/>
    </source>
</evidence>
<keyword evidence="1" id="KW-1133">Transmembrane helix</keyword>
<feature type="transmembrane region" description="Helical" evidence="1">
    <location>
        <begin position="6"/>
        <end position="27"/>
    </location>
</feature>
<keyword evidence="1" id="KW-0812">Transmembrane</keyword>
<dbReference type="EMBL" id="LR861803">
    <property type="protein sequence ID" value="CAD1792698.1"/>
    <property type="molecule type" value="Genomic_DNA"/>
</dbReference>
<dbReference type="Proteomes" id="UP000515493">
    <property type="component" value="Chromosome"/>
</dbReference>
<sequence length="125" mass="14282">MHFLTETPFIVGILMTAIGLFVMFSIFKPDKNELVDMRNWKTKGEWHGEIMTTEPKSWSPTDTKHGDEFFYDFKVSLNIAGKRNLHTAKGLVGPNDVHKLKKGIKVTVKYSEDKPPKVAVIDVLY</sequence>
<keyword evidence="1" id="KW-0472">Membrane</keyword>
<evidence type="ECO:0000313" key="2">
    <source>
        <dbReference type="EMBL" id="CAD0329411.1"/>
    </source>
</evidence>